<dbReference type="Pfam" id="PF05036">
    <property type="entry name" value="SPOR"/>
    <property type="match status" value="1"/>
</dbReference>
<sequence>MAVTLKRPLVKLLSISALSLPMVSVSAYAEEFLCDATQASTQQLPQLDQSCPIGDGLWGRQKPKGQQSQFWIQCGIYPESLPLKRAKRLYQHISTDVWMKPEKKEYRCLIGPYSDYAQASRELSQVRKEQGYKDAFIREVRKSSSAKPVAKASQNKPIASPAPKRTQTVLPAPTATKTQPVPKKVTEQKKTDVSIRVQTILNGKEYKVPYVMFSDDLFYMEHELPWNRMSYEGAYKTCYRLGMHLATAAEWRALLDSEVMTKGKWPIHLPYWGAEKSGLFYSGKVNHLKGSSKLNVLCVK</sequence>
<name>A0A0M0HLT0_VIBNE</name>
<gene>
    <name evidence="4" type="ORF">AKJ17_12710</name>
</gene>
<organism evidence="4 5">
    <name type="scientific">Vibrio nereis</name>
    <dbReference type="NCBI Taxonomy" id="693"/>
    <lineage>
        <taxon>Bacteria</taxon>
        <taxon>Pseudomonadati</taxon>
        <taxon>Pseudomonadota</taxon>
        <taxon>Gammaproteobacteria</taxon>
        <taxon>Vibrionales</taxon>
        <taxon>Vibrionaceae</taxon>
        <taxon>Vibrio</taxon>
    </lineage>
</organism>
<evidence type="ECO:0000256" key="2">
    <source>
        <dbReference type="SAM" id="SignalP"/>
    </source>
</evidence>
<dbReference type="InterPro" id="IPR007730">
    <property type="entry name" value="SPOR-like_dom"/>
</dbReference>
<dbReference type="GO" id="GO:0042834">
    <property type="term" value="F:peptidoglycan binding"/>
    <property type="evidence" value="ECO:0007669"/>
    <property type="project" value="InterPro"/>
</dbReference>
<dbReference type="EMBL" id="LHPJ01000009">
    <property type="protein sequence ID" value="KOO03009.1"/>
    <property type="molecule type" value="Genomic_DNA"/>
</dbReference>
<feature type="region of interest" description="Disordered" evidence="1">
    <location>
        <begin position="146"/>
        <end position="187"/>
    </location>
</feature>
<proteinExistence type="predicted"/>
<evidence type="ECO:0000313" key="4">
    <source>
        <dbReference type="EMBL" id="KOO03009.1"/>
    </source>
</evidence>
<protein>
    <submittedName>
        <fullName evidence="4">Sporulation protein</fullName>
    </submittedName>
</protein>
<feature type="compositionally biased region" description="Polar residues" evidence="1">
    <location>
        <begin position="165"/>
        <end position="179"/>
    </location>
</feature>
<dbReference type="PATRIC" id="fig|693.5.peg.2604"/>
<dbReference type="OrthoDB" id="5811976at2"/>
<evidence type="ECO:0000256" key="1">
    <source>
        <dbReference type="SAM" id="MobiDB-lite"/>
    </source>
</evidence>
<dbReference type="AlphaFoldDB" id="A0A0M0HLT0"/>
<evidence type="ECO:0000259" key="3">
    <source>
        <dbReference type="PROSITE" id="PS51724"/>
    </source>
</evidence>
<comment type="caution">
    <text evidence="4">The sequence shown here is derived from an EMBL/GenBank/DDBJ whole genome shotgun (WGS) entry which is preliminary data.</text>
</comment>
<dbReference type="InterPro" id="IPR036680">
    <property type="entry name" value="SPOR-like_sf"/>
</dbReference>
<evidence type="ECO:0000313" key="5">
    <source>
        <dbReference type="Proteomes" id="UP000037515"/>
    </source>
</evidence>
<dbReference type="Proteomes" id="UP000037515">
    <property type="component" value="Unassembled WGS sequence"/>
</dbReference>
<feature type="signal peptide" evidence="2">
    <location>
        <begin position="1"/>
        <end position="29"/>
    </location>
</feature>
<dbReference type="PROSITE" id="PS51724">
    <property type="entry name" value="SPOR"/>
    <property type="match status" value="1"/>
</dbReference>
<keyword evidence="2" id="KW-0732">Signal</keyword>
<keyword evidence="5" id="KW-1185">Reference proteome</keyword>
<accession>A0A0M0HLT0</accession>
<feature type="domain" description="SPOR" evidence="3">
    <location>
        <begin position="64"/>
        <end position="139"/>
    </location>
</feature>
<dbReference type="STRING" id="693.AKJ17_12710"/>
<feature type="chain" id="PRO_5005600024" evidence="2">
    <location>
        <begin position="30"/>
        <end position="300"/>
    </location>
</feature>
<reference evidence="5" key="1">
    <citation type="submission" date="2015-08" db="EMBL/GenBank/DDBJ databases">
        <title>Vibrio galatheae sp. nov., a novel member of the Vibrionaceae family isolated from the Solomon Islands.</title>
        <authorList>
            <person name="Giubergia S."/>
            <person name="Machado H."/>
            <person name="Mateiu R.V."/>
            <person name="Gram L."/>
        </authorList>
    </citation>
    <scope>NUCLEOTIDE SEQUENCE [LARGE SCALE GENOMIC DNA]</scope>
    <source>
        <strain evidence="5">DSM 19584</strain>
    </source>
</reference>
<dbReference type="SUPFAM" id="SSF110997">
    <property type="entry name" value="Sporulation related repeat"/>
    <property type="match status" value="1"/>
</dbReference>